<keyword evidence="6 13" id="KW-0441">Lipid A biosynthesis</keyword>
<protein>
    <recommendedName>
        <fullName evidence="4 13">Tetraacyldisaccharide 4'-kinase</fullName>
        <ecNumber evidence="3 13">2.7.1.130</ecNumber>
    </recommendedName>
    <alternativeName>
        <fullName evidence="12 13">Lipid A 4'-kinase</fullName>
    </alternativeName>
</protein>
<evidence type="ECO:0000313" key="14">
    <source>
        <dbReference type="EMBL" id="MDO2409142.1"/>
    </source>
</evidence>
<comment type="pathway">
    <text evidence="2 13">Glycolipid biosynthesis; lipid IV(A) biosynthesis; lipid IV(A) from (3R)-3-hydroxytetradecanoyl-[acyl-carrier-protein] and UDP-N-acetyl-alpha-D-glucosamine: step 6/6.</text>
</comment>
<proteinExistence type="inferred from homology"/>
<keyword evidence="7 13" id="KW-0808">Transferase</keyword>
<evidence type="ECO:0000256" key="12">
    <source>
        <dbReference type="ARBA" id="ARBA00029757"/>
    </source>
</evidence>
<dbReference type="Proteomes" id="UP001171111">
    <property type="component" value="Unassembled WGS sequence"/>
</dbReference>
<dbReference type="InterPro" id="IPR003758">
    <property type="entry name" value="LpxK"/>
</dbReference>
<comment type="caution">
    <text evidence="14">The sequence shown here is derived from an EMBL/GenBank/DDBJ whole genome shotgun (WGS) entry which is preliminary data.</text>
</comment>
<accession>A0ABT8T6D7</accession>
<dbReference type="PANTHER" id="PTHR42724:SF1">
    <property type="entry name" value="TETRAACYLDISACCHARIDE 4'-KINASE, MITOCHONDRIAL-RELATED"/>
    <property type="match status" value="1"/>
</dbReference>
<comment type="caution">
    <text evidence="13">Lacks conserved residue(s) required for the propagation of feature annotation.</text>
</comment>
<reference evidence="14 15" key="1">
    <citation type="submission" date="2023-06" db="EMBL/GenBank/DDBJ databases">
        <title>Campylobacter magnum sp. nov., isolated from cecal contents of domestic pigs (Sus scrofa domesticus).</title>
        <authorList>
            <person name="Papic B."/>
            <person name="Gruntar I."/>
        </authorList>
    </citation>
    <scope>NUCLEOTIDE SEQUENCE [LARGE SCALE GENOMIC DNA]</scope>
    <source>
        <strain evidence="15">34484-21</strain>
    </source>
</reference>
<dbReference type="EC" id="2.7.1.130" evidence="3 13"/>
<comment type="similarity">
    <text evidence="13">Belongs to the LpxK family.</text>
</comment>
<evidence type="ECO:0000256" key="5">
    <source>
        <dbReference type="ARBA" id="ARBA00022516"/>
    </source>
</evidence>
<dbReference type="HAMAP" id="MF_00409">
    <property type="entry name" value="LpxK"/>
    <property type="match status" value="1"/>
</dbReference>
<evidence type="ECO:0000256" key="11">
    <source>
        <dbReference type="ARBA" id="ARBA00023098"/>
    </source>
</evidence>
<evidence type="ECO:0000256" key="6">
    <source>
        <dbReference type="ARBA" id="ARBA00022556"/>
    </source>
</evidence>
<dbReference type="Pfam" id="PF02606">
    <property type="entry name" value="LpxK"/>
    <property type="match status" value="2"/>
</dbReference>
<evidence type="ECO:0000313" key="15">
    <source>
        <dbReference type="Proteomes" id="UP001171111"/>
    </source>
</evidence>
<evidence type="ECO:0000256" key="10">
    <source>
        <dbReference type="ARBA" id="ARBA00022840"/>
    </source>
</evidence>
<dbReference type="RefSeq" id="WP_302243975.1">
    <property type="nucleotide sequence ID" value="NZ_JAULJQ010000003.1"/>
</dbReference>
<keyword evidence="15" id="KW-1185">Reference proteome</keyword>
<keyword evidence="5 13" id="KW-0444">Lipid biosynthesis</keyword>
<dbReference type="GO" id="GO:0009029">
    <property type="term" value="F:lipid-A 4'-kinase activity"/>
    <property type="evidence" value="ECO:0007669"/>
    <property type="project" value="UniProtKB-EC"/>
</dbReference>
<keyword evidence="9 13" id="KW-0418">Kinase</keyword>
<dbReference type="NCBIfam" id="NF001892">
    <property type="entry name" value="PRK00652.1-5"/>
    <property type="match status" value="1"/>
</dbReference>
<dbReference type="EMBL" id="JAULJQ010000003">
    <property type="protein sequence ID" value="MDO2409142.1"/>
    <property type="molecule type" value="Genomic_DNA"/>
</dbReference>
<keyword evidence="11 13" id="KW-0443">Lipid metabolism</keyword>
<evidence type="ECO:0000256" key="9">
    <source>
        <dbReference type="ARBA" id="ARBA00022777"/>
    </source>
</evidence>
<name>A0ABT8T6D7_9BACT</name>
<comment type="catalytic activity">
    <reaction evidence="13">
        <text>a lipid A disaccharide + ATP = a lipid IVA + ADP + H(+)</text>
        <dbReference type="Rhea" id="RHEA:67840"/>
        <dbReference type="ChEBI" id="CHEBI:15378"/>
        <dbReference type="ChEBI" id="CHEBI:30616"/>
        <dbReference type="ChEBI" id="CHEBI:176343"/>
        <dbReference type="ChEBI" id="CHEBI:176425"/>
        <dbReference type="ChEBI" id="CHEBI:456216"/>
        <dbReference type="EC" id="2.7.1.130"/>
    </reaction>
</comment>
<keyword evidence="8 13" id="KW-0547">Nucleotide-binding</keyword>
<dbReference type="PANTHER" id="PTHR42724">
    <property type="entry name" value="TETRAACYLDISACCHARIDE 4'-KINASE"/>
    <property type="match status" value="1"/>
</dbReference>
<organism evidence="14 15">
    <name type="scientific">Campylobacter magnus</name>
    <dbReference type="NCBI Taxonomy" id="3026462"/>
    <lineage>
        <taxon>Bacteria</taxon>
        <taxon>Pseudomonadati</taxon>
        <taxon>Campylobacterota</taxon>
        <taxon>Epsilonproteobacteria</taxon>
        <taxon>Campylobacterales</taxon>
        <taxon>Campylobacteraceae</taxon>
        <taxon>Campylobacter</taxon>
    </lineage>
</organism>
<evidence type="ECO:0000256" key="8">
    <source>
        <dbReference type="ARBA" id="ARBA00022741"/>
    </source>
</evidence>
<evidence type="ECO:0000256" key="2">
    <source>
        <dbReference type="ARBA" id="ARBA00004870"/>
    </source>
</evidence>
<evidence type="ECO:0000256" key="7">
    <source>
        <dbReference type="ARBA" id="ARBA00022679"/>
    </source>
</evidence>
<evidence type="ECO:0000256" key="3">
    <source>
        <dbReference type="ARBA" id="ARBA00012071"/>
    </source>
</evidence>
<gene>
    <name evidence="13" type="primary">lpxK</name>
    <name evidence="14" type="ORF">Q2362_03385</name>
</gene>
<keyword evidence="10 13" id="KW-0067">ATP-binding</keyword>
<comment type="function">
    <text evidence="1 13">Transfers the gamma-phosphate of ATP to the 4'-position of a tetraacyldisaccharide 1-phosphate intermediate (termed DS-1-P) to form tetraacyldisaccharide 1,4'-bis-phosphate (lipid IVA).</text>
</comment>
<evidence type="ECO:0000256" key="4">
    <source>
        <dbReference type="ARBA" id="ARBA00016436"/>
    </source>
</evidence>
<sequence>MLEYRGFESFCSAYFYSPNWWQKMLSFLLLPFSLIYCFISRLKFSFSSSQKDLGILVFSVGNLVVGGSGKSPLCKAIYSFFNEMSEYKNAVFIVLRGYRRKSKGCVVVSQKGEILVPCDISGDEAMDYAINGANVIVSEDREAGILKAKELGAKIVILDDGFRHFGIKKFDILLKPFSRPACDFCLPSGAYRLPKSFYALANFIPDDSDIVRNSRILYPTERMVLVSGIANPSRLNKHYGNCVAHYHFSDHYDFSAAELKEILKKHAATSLLVTSKDYAKIKDFGIPVSVIKLELNLSQNFKNILLKYTKSF</sequence>
<evidence type="ECO:0000256" key="13">
    <source>
        <dbReference type="HAMAP-Rule" id="MF_00409"/>
    </source>
</evidence>
<evidence type="ECO:0000256" key="1">
    <source>
        <dbReference type="ARBA" id="ARBA00002274"/>
    </source>
</evidence>